<protein>
    <submittedName>
        <fullName evidence="1">Uncharacterized protein</fullName>
    </submittedName>
</protein>
<dbReference type="KEGG" id="copr:Cop2CBH44_13660"/>
<dbReference type="Proteomes" id="UP000594042">
    <property type="component" value="Chromosome"/>
</dbReference>
<gene>
    <name evidence="1" type="ORF">Cop2CBH44_13660</name>
</gene>
<keyword evidence="2" id="KW-1185">Reference proteome</keyword>
<dbReference type="AlphaFoldDB" id="A0A7G1HVF3"/>
<name>A0A7G1HVF3_9BACT</name>
<reference evidence="2" key="1">
    <citation type="submission" date="2020-07" db="EMBL/GenBank/DDBJ databases">
        <title>Complete genome sequencing of Coprobacter sp. strain 2CBH44.</title>
        <authorList>
            <person name="Sakamoto M."/>
            <person name="Murakami T."/>
            <person name="Mori H."/>
        </authorList>
    </citation>
    <scope>NUCLEOTIDE SEQUENCE [LARGE SCALE GENOMIC DNA]</scope>
    <source>
        <strain evidence="2">2CBH44</strain>
    </source>
</reference>
<dbReference type="EMBL" id="AP023322">
    <property type="protein sequence ID" value="BCI63013.1"/>
    <property type="molecule type" value="Genomic_DNA"/>
</dbReference>
<evidence type="ECO:0000313" key="1">
    <source>
        <dbReference type="EMBL" id="BCI63013.1"/>
    </source>
</evidence>
<proteinExistence type="predicted"/>
<organism evidence="1 2">
    <name type="scientific">Coprobacter secundus subsp. similis</name>
    <dbReference type="NCBI Taxonomy" id="2751153"/>
    <lineage>
        <taxon>Bacteria</taxon>
        <taxon>Pseudomonadati</taxon>
        <taxon>Bacteroidota</taxon>
        <taxon>Bacteroidia</taxon>
        <taxon>Bacteroidales</taxon>
        <taxon>Barnesiellaceae</taxon>
        <taxon>Coprobacter</taxon>
    </lineage>
</organism>
<sequence>MNNQKKCVNLHSYFPKLEMDGIKAKTTIIIN</sequence>
<accession>A0A7G1HVF3</accession>
<evidence type="ECO:0000313" key="2">
    <source>
        <dbReference type="Proteomes" id="UP000594042"/>
    </source>
</evidence>